<evidence type="ECO:0000313" key="4">
    <source>
        <dbReference type="EMBL" id="KAI5075239.1"/>
    </source>
</evidence>
<reference evidence="4" key="1">
    <citation type="submission" date="2021-01" db="EMBL/GenBank/DDBJ databases">
        <title>Adiantum capillus-veneris genome.</title>
        <authorList>
            <person name="Fang Y."/>
            <person name="Liao Q."/>
        </authorList>
    </citation>
    <scope>NUCLEOTIDE SEQUENCE</scope>
    <source>
        <strain evidence="4">H3</strain>
        <tissue evidence="4">Leaf</tissue>
    </source>
</reference>
<feature type="domain" description="U-box" evidence="3">
    <location>
        <begin position="63"/>
        <end position="135"/>
    </location>
</feature>
<dbReference type="GO" id="GO:0016567">
    <property type="term" value="P:protein ubiquitination"/>
    <property type="evidence" value="ECO:0007669"/>
    <property type="project" value="InterPro"/>
</dbReference>
<keyword evidence="2" id="KW-0808">Transferase</keyword>
<keyword evidence="5" id="KW-1185">Reference proteome</keyword>
<protein>
    <recommendedName>
        <fullName evidence="3">U-box domain-containing protein</fullName>
    </recommendedName>
</protein>
<comment type="caution">
    <text evidence="4">The sequence shown here is derived from an EMBL/GenBank/DDBJ whole genome shotgun (WGS) entry which is preliminary data.</text>
</comment>
<sequence>MGTPAPDSEIVVAGGTAVVVDAEQTSKEPQPSIKSPQLCDGSLALTPVVKSSPSPTGQHTESSLRVLLSDPLTGALMDDAMLLPCGHSFGSGGIHRILQSSACITCGVHVSRESLTPNFALQAVVKAFRREQRNRKALSRKRQRERFIQDHTAVTDCTIRARRLREVRDVQFPFKIGDTVMIKGNKRTPDRFVNREATITAQCLNGWFMLKIADNGEVVKLQHRSLIKVDSQ</sequence>
<dbReference type="Pfam" id="PF04564">
    <property type="entry name" value="U-box"/>
    <property type="match status" value="1"/>
</dbReference>
<dbReference type="PANTHER" id="PTHR33644">
    <property type="entry name" value="U-BOX DOMAIN-CONTAINING PROTEIN 62-RELATED"/>
    <property type="match status" value="1"/>
</dbReference>
<gene>
    <name evidence="4" type="ORF">GOP47_0009315</name>
</gene>
<dbReference type="SUPFAM" id="SSF57850">
    <property type="entry name" value="RING/U-box"/>
    <property type="match status" value="1"/>
</dbReference>
<evidence type="ECO:0000256" key="2">
    <source>
        <dbReference type="ARBA" id="ARBA00022679"/>
    </source>
</evidence>
<dbReference type="AlphaFoldDB" id="A0A9D4UWN3"/>
<dbReference type="PROSITE" id="PS51698">
    <property type="entry name" value="U_BOX"/>
    <property type="match status" value="1"/>
</dbReference>
<evidence type="ECO:0000256" key="1">
    <source>
        <dbReference type="ARBA" id="ARBA00004906"/>
    </source>
</evidence>
<dbReference type="Proteomes" id="UP000886520">
    <property type="component" value="Chromosome 9"/>
</dbReference>
<evidence type="ECO:0000259" key="3">
    <source>
        <dbReference type="PROSITE" id="PS51698"/>
    </source>
</evidence>
<dbReference type="InterPro" id="IPR057649">
    <property type="entry name" value="PUB62-63_C"/>
</dbReference>
<dbReference type="PANTHER" id="PTHR33644:SF5">
    <property type="entry name" value="U-BOX DOMAIN-CONTAINING PROTEIN 62"/>
    <property type="match status" value="1"/>
</dbReference>
<evidence type="ECO:0000313" key="5">
    <source>
        <dbReference type="Proteomes" id="UP000886520"/>
    </source>
</evidence>
<dbReference type="Gene3D" id="3.30.40.10">
    <property type="entry name" value="Zinc/RING finger domain, C3HC4 (zinc finger)"/>
    <property type="match status" value="1"/>
</dbReference>
<dbReference type="EMBL" id="JABFUD020000009">
    <property type="protein sequence ID" value="KAI5075239.1"/>
    <property type="molecule type" value="Genomic_DNA"/>
</dbReference>
<proteinExistence type="predicted"/>
<organism evidence="4 5">
    <name type="scientific">Adiantum capillus-veneris</name>
    <name type="common">Maidenhair fern</name>
    <dbReference type="NCBI Taxonomy" id="13818"/>
    <lineage>
        <taxon>Eukaryota</taxon>
        <taxon>Viridiplantae</taxon>
        <taxon>Streptophyta</taxon>
        <taxon>Embryophyta</taxon>
        <taxon>Tracheophyta</taxon>
        <taxon>Polypodiopsida</taxon>
        <taxon>Polypodiidae</taxon>
        <taxon>Polypodiales</taxon>
        <taxon>Pteridineae</taxon>
        <taxon>Pteridaceae</taxon>
        <taxon>Vittarioideae</taxon>
        <taxon>Adiantum</taxon>
    </lineage>
</organism>
<dbReference type="InterPro" id="IPR003613">
    <property type="entry name" value="Ubox_domain"/>
</dbReference>
<dbReference type="InterPro" id="IPR013083">
    <property type="entry name" value="Znf_RING/FYVE/PHD"/>
</dbReference>
<accession>A0A9D4UWN3</accession>
<dbReference type="OrthoDB" id="667871at2759"/>
<name>A0A9D4UWN3_ADICA</name>
<dbReference type="GO" id="GO:0004842">
    <property type="term" value="F:ubiquitin-protein transferase activity"/>
    <property type="evidence" value="ECO:0007669"/>
    <property type="project" value="InterPro"/>
</dbReference>
<comment type="pathway">
    <text evidence="1">Protein modification; protein ubiquitination.</text>
</comment>
<dbReference type="Pfam" id="PF23112">
    <property type="entry name" value="PUB62-63_C"/>
    <property type="match status" value="1"/>
</dbReference>